<accession>A0ABS7DEE5</accession>
<dbReference type="PANTHER" id="PTHR21310:SF15">
    <property type="entry name" value="AMINOGLYCOSIDE PHOSPHOTRANSFERASE DOMAIN-CONTAINING PROTEIN"/>
    <property type="match status" value="1"/>
</dbReference>
<dbReference type="PANTHER" id="PTHR21310">
    <property type="entry name" value="AMINOGLYCOSIDE PHOSPHOTRANSFERASE-RELATED-RELATED"/>
    <property type="match status" value="1"/>
</dbReference>
<keyword evidence="2" id="KW-1185">Reference proteome</keyword>
<evidence type="ECO:0000313" key="2">
    <source>
        <dbReference type="Proteomes" id="UP000812277"/>
    </source>
</evidence>
<comment type="caution">
    <text evidence="1">The sequence shown here is derived from an EMBL/GenBank/DDBJ whole genome shotgun (WGS) entry which is preliminary data.</text>
</comment>
<dbReference type="Proteomes" id="UP000812277">
    <property type="component" value="Unassembled WGS sequence"/>
</dbReference>
<proteinExistence type="predicted"/>
<reference evidence="1 2" key="1">
    <citation type="submission" date="2021-07" db="EMBL/GenBank/DDBJ databases">
        <title>Paenibacillus radiodurans sp. nov., isolated from the southeastern edge of Tengger Desert.</title>
        <authorList>
            <person name="Zhang G."/>
        </authorList>
    </citation>
    <scope>NUCLEOTIDE SEQUENCE [LARGE SCALE GENOMIC DNA]</scope>
    <source>
        <strain evidence="1 2">DT7-4</strain>
    </source>
</reference>
<dbReference type="InterPro" id="IPR051678">
    <property type="entry name" value="AGP_Transferase"/>
</dbReference>
<evidence type="ECO:0000313" key="1">
    <source>
        <dbReference type="EMBL" id="MBW7477548.1"/>
    </source>
</evidence>
<dbReference type="InterPro" id="IPR011009">
    <property type="entry name" value="Kinase-like_dom_sf"/>
</dbReference>
<gene>
    <name evidence="1" type="ORF">K0T92_22775</name>
</gene>
<evidence type="ECO:0008006" key="3">
    <source>
        <dbReference type="Google" id="ProtNLM"/>
    </source>
</evidence>
<name>A0ABS7DEE5_9BACL</name>
<dbReference type="EMBL" id="JAHZIJ010000026">
    <property type="protein sequence ID" value="MBW7477548.1"/>
    <property type="molecule type" value="Genomic_DNA"/>
</dbReference>
<sequence>MNLQSLFSEQIISQTSLGGRASDVWQVKTENGEYVVRSSGVNENSDAPFLWACRNLFGIELQHTYDIEYVNDQLGQMSTNIDVPRVIQKGIIDGRQFIVVEKMNGTEFRFLDMPPLMMEGFGMAIADIHSHGFSEYGAPAGTYRNPVEQFPQHLSNALSVLSSRYYNSNIEITSKLQYYCSLAENLPLPGSASYVMLDMDARQFLAANHRVTAIVDTEAYVLGPRELDLVAIECSLDKNGAASFKKGYAAVLPFPDLSPVRDVYRFLFCLLEIKGPAVDYNSWLSSPRWFDSIGPSYK</sequence>
<organism evidence="1 2">
    <name type="scientific">Paenibacillus oenotherae</name>
    <dbReference type="NCBI Taxonomy" id="1435645"/>
    <lineage>
        <taxon>Bacteria</taxon>
        <taxon>Bacillati</taxon>
        <taxon>Bacillota</taxon>
        <taxon>Bacilli</taxon>
        <taxon>Bacillales</taxon>
        <taxon>Paenibacillaceae</taxon>
        <taxon>Paenibacillus</taxon>
    </lineage>
</organism>
<dbReference type="RefSeq" id="WP_219874824.1">
    <property type="nucleotide sequence ID" value="NZ_JAHZIJ010000026.1"/>
</dbReference>
<protein>
    <recommendedName>
        <fullName evidence="3">Aminoglycoside phosphotransferase domain-containing protein</fullName>
    </recommendedName>
</protein>
<dbReference type="SUPFAM" id="SSF56112">
    <property type="entry name" value="Protein kinase-like (PK-like)"/>
    <property type="match status" value="1"/>
</dbReference>